<organism evidence="2 3">
    <name type="scientific">Giesbergeria anulus</name>
    <dbReference type="NCBI Taxonomy" id="180197"/>
    <lineage>
        <taxon>Bacteria</taxon>
        <taxon>Pseudomonadati</taxon>
        <taxon>Pseudomonadota</taxon>
        <taxon>Betaproteobacteria</taxon>
        <taxon>Burkholderiales</taxon>
        <taxon>Comamonadaceae</taxon>
        <taxon>Giesbergeria</taxon>
    </lineage>
</organism>
<evidence type="ECO:0000313" key="3">
    <source>
        <dbReference type="Proteomes" id="UP000199766"/>
    </source>
</evidence>
<evidence type="ECO:0000256" key="1">
    <source>
        <dbReference type="PROSITE-ProRule" id="PRU00339"/>
    </source>
</evidence>
<feature type="repeat" description="TPR" evidence="1">
    <location>
        <begin position="60"/>
        <end position="93"/>
    </location>
</feature>
<dbReference type="Gene3D" id="1.25.40.10">
    <property type="entry name" value="Tetratricopeptide repeat domain"/>
    <property type="match status" value="1"/>
</dbReference>
<dbReference type="OrthoDB" id="8898404at2"/>
<dbReference type="RefSeq" id="WP_091455850.1">
    <property type="nucleotide sequence ID" value="NZ_FOGD01000004.1"/>
</dbReference>
<keyword evidence="3" id="KW-1185">Reference proteome</keyword>
<proteinExistence type="predicted"/>
<protein>
    <submittedName>
        <fullName evidence="2">Tetratricopeptide repeat-containing protein</fullName>
    </submittedName>
</protein>
<dbReference type="PROSITE" id="PS50293">
    <property type="entry name" value="TPR_REGION"/>
    <property type="match status" value="1"/>
</dbReference>
<evidence type="ECO:0000313" key="2">
    <source>
        <dbReference type="EMBL" id="SER07586.1"/>
    </source>
</evidence>
<dbReference type="Proteomes" id="UP000199766">
    <property type="component" value="Unassembled WGS sequence"/>
</dbReference>
<reference evidence="2 3" key="1">
    <citation type="submission" date="2016-10" db="EMBL/GenBank/DDBJ databases">
        <authorList>
            <person name="de Groot N.N."/>
        </authorList>
    </citation>
    <scope>NUCLEOTIDE SEQUENCE [LARGE SCALE GENOMIC DNA]</scope>
    <source>
        <strain evidence="2 3">ATCC 35958</strain>
    </source>
</reference>
<gene>
    <name evidence="2" type="ORF">SAMN02982919_01693</name>
</gene>
<dbReference type="AlphaFoldDB" id="A0A1H9L826"/>
<name>A0A1H9L826_9BURK</name>
<accession>A0A1H9L826</accession>
<dbReference type="PROSITE" id="PS50005">
    <property type="entry name" value="TPR"/>
    <property type="match status" value="1"/>
</dbReference>
<dbReference type="EMBL" id="FOGD01000004">
    <property type="protein sequence ID" value="SER07586.1"/>
    <property type="molecule type" value="Genomic_DNA"/>
</dbReference>
<dbReference type="STRING" id="180197.SAMN02982919_01693"/>
<sequence>MQQRIATSTTVGIVHALWWVLAATLMPAYAQSPINCHSPELLVLEADALGSHLEHCQKDPAYLARLGQLYNQQQRYAQAAEHLERALLLEPDNPNTQLDYAIALAGSGDIASALHLVQALQQHPDLPASLRLGLLHTSRQWANNATEAQVVPHQVTRMSAGVRMGYDNNLLGSPRLSSLALTLPTETITLPVDQSNHPRSGTFVRTDLHLSHSRLQPDGSRWAVDASALQRNSPGLNAANSTQAELQLEYIQPAPGYYASATLAALDARTGTRYISQGITAGIERSTLSTVPRCTQRLGLEWQNRQLHNNEVLSGQYSGVSGHWGCAPPGKPQWQLTARVGQDRPRDASRPGGAQDQYNLRARVSTHTSPASFWLLDAEASYSRDASGYSALLDHNRRRSITRLSLRAEYQYTISPSLRLLAGADALVQNASLPLFALRSRGLYLGVRAHW</sequence>
<dbReference type="SMART" id="SM00028">
    <property type="entry name" value="TPR"/>
    <property type="match status" value="1"/>
</dbReference>
<keyword evidence="1" id="KW-0802">TPR repeat</keyword>
<dbReference type="InterPro" id="IPR019734">
    <property type="entry name" value="TPR_rpt"/>
</dbReference>
<dbReference type="Pfam" id="PF14559">
    <property type="entry name" value="TPR_19"/>
    <property type="match status" value="1"/>
</dbReference>
<dbReference type="SUPFAM" id="SSF48452">
    <property type="entry name" value="TPR-like"/>
    <property type="match status" value="1"/>
</dbReference>
<dbReference type="InterPro" id="IPR011990">
    <property type="entry name" value="TPR-like_helical_dom_sf"/>
</dbReference>